<keyword evidence="2" id="KW-1185">Reference proteome</keyword>
<proteinExistence type="predicted"/>
<protein>
    <submittedName>
        <fullName evidence="1">Uncharacterized protein</fullName>
    </submittedName>
</protein>
<organism evidence="1 2">
    <name type="scientific">Extremus antarcticus</name>
    <dbReference type="NCBI Taxonomy" id="702011"/>
    <lineage>
        <taxon>Eukaryota</taxon>
        <taxon>Fungi</taxon>
        <taxon>Dikarya</taxon>
        <taxon>Ascomycota</taxon>
        <taxon>Pezizomycotina</taxon>
        <taxon>Dothideomycetes</taxon>
        <taxon>Dothideomycetidae</taxon>
        <taxon>Mycosphaerellales</taxon>
        <taxon>Extremaceae</taxon>
        <taxon>Extremus</taxon>
    </lineage>
</organism>
<evidence type="ECO:0000313" key="1">
    <source>
        <dbReference type="EMBL" id="KAK3046214.1"/>
    </source>
</evidence>
<evidence type="ECO:0000313" key="2">
    <source>
        <dbReference type="Proteomes" id="UP001271007"/>
    </source>
</evidence>
<accession>A0AAJ0DA78</accession>
<dbReference type="EMBL" id="JAWDJX010000106">
    <property type="protein sequence ID" value="KAK3046214.1"/>
    <property type="molecule type" value="Genomic_DNA"/>
</dbReference>
<sequence length="403" mass="44796">MSMAPTLISVTIETEWNDSTTAKCHMQEQSLLFGLPKELRDNIFTLATSPDDDTSDRSGYGYTHACSKLGQSHGACVTLLSTCRRAWLEANHLAIGQAWHVFAPHEAPRCYSHGRDNKKDLGTEFQLFLHRLTPSNRNSLNYIHLFLDMGCAQSLSAGRLVSSLACHNVSPKAITLTLYYEPRWGQHRDRWLMQNWAQQILEDRSLPRLSQIRLELEFVNREAETPRTSLKWLVYGFKQTLERLEASGRSGNGVRVVVLDDTVADRVVQGDAVAAGRGTPNCESGFSMTIRRVATVVWNTNLDADSRKVVDKLAPGASRDTNVVLGGSEQNDRLQQDFGDGGGLLECGRQRDWKRQSSLLKFVPVICEERREQAAAHAFWAPCPACPGCPDPRQSSAPAAADS</sequence>
<reference evidence="1" key="1">
    <citation type="submission" date="2023-04" db="EMBL/GenBank/DDBJ databases">
        <title>Black Yeasts Isolated from many extreme environments.</title>
        <authorList>
            <person name="Coleine C."/>
            <person name="Stajich J.E."/>
            <person name="Selbmann L."/>
        </authorList>
    </citation>
    <scope>NUCLEOTIDE SEQUENCE</scope>
    <source>
        <strain evidence="1">CCFEE 5312</strain>
    </source>
</reference>
<dbReference type="Proteomes" id="UP001271007">
    <property type="component" value="Unassembled WGS sequence"/>
</dbReference>
<gene>
    <name evidence="1" type="ORF">LTR09_012279</name>
</gene>
<name>A0AAJ0DA78_9PEZI</name>
<dbReference type="AlphaFoldDB" id="A0AAJ0DA78"/>
<comment type="caution">
    <text evidence="1">The sequence shown here is derived from an EMBL/GenBank/DDBJ whole genome shotgun (WGS) entry which is preliminary data.</text>
</comment>